<organism evidence="3 4">
    <name type="scientific">Pseudopithomyces chartarum</name>
    <dbReference type="NCBI Taxonomy" id="1892770"/>
    <lineage>
        <taxon>Eukaryota</taxon>
        <taxon>Fungi</taxon>
        <taxon>Dikarya</taxon>
        <taxon>Ascomycota</taxon>
        <taxon>Pezizomycotina</taxon>
        <taxon>Dothideomycetes</taxon>
        <taxon>Pleosporomycetidae</taxon>
        <taxon>Pleosporales</taxon>
        <taxon>Massarineae</taxon>
        <taxon>Didymosphaeriaceae</taxon>
        <taxon>Pseudopithomyces</taxon>
    </lineage>
</organism>
<evidence type="ECO:0000313" key="3">
    <source>
        <dbReference type="EMBL" id="KAK3208036.1"/>
    </source>
</evidence>
<keyword evidence="4" id="KW-1185">Reference proteome</keyword>
<evidence type="ECO:0000256" key="1">
    <source>
        <dbReference type="SAM" id="Coils"/>
    </source>
</evidence>
<dbReference type="AlphaFoldDB" id="A0AAN6LVG5"/>
<feature type="compositionally biased region" description="Polar residues" evidence="2">
    <location>
        <begin position="288"/>
        <end position="307"/>
    </location>
</feature>
<keyword evidence="1" id="KW-0175">Coiled coil</keyword>
<feature type="coiled-coil region" evidence="1">
    <location>
        <begin position="94"/>
        <end position="152"/>
    </location>
</feature>
<dbReference type="EMBL" id="WVTA01000008">
    <property type="protein sequence ID" value="KAK3208036.1"/>
    <property type="molecule type" value="Genomic_DNA"/>
</dbReference>
<reference evidence="3 4" key="1">
    <citation type="submission" date="2021-02" db="EMBL/GenBank/DDBJ databases">
        <title>Genome assembly of Pseudopithomyces chartarum.</title>
        <authorList>
            <person name="Jauregui R."/>
            <person name="Singh J."/>
            <person name="Voisey C."/>
        </authorList>
    </citation>
    <scope>NUCLEOTIDE SEQUENCE [LARGE SCALE GENOMIC DNA]</scope>
    <source>
        <strain evidence="3 4">AGR01</strain>
    </source>
</reference>
<sequence>MYTPYSKYYINPADPFTYQDLRQLRERQATDPAMCHYTIKFFECDHKTDDNVKGCTDWKKTGTHCDIDNPSVRKREDCSIRSEKVVGLCPRCLSKERGRLLREEEEQRERIEREHEEELLRRDLEKARLADQEEQRRNAAAHEAHLQRIRDEDEAAWRKQYEAKKAADLRNTTTRPTSTRTSTASTAQEPTPPPSPPPLPTKSSPPWVSSPSFPPNDYSQPPKEQTYDRFMIGGRRQPVHSSQKLESEHPLSPTAPAIPRPRASQPTVRFASGSTPPAPPSPVSANSYMGSLNSAQRSRTQRFSRSVPQDEAVNELQALWNKKGIKRETDEDEDDGVSASISPSESVSQIGGGKAGSYKGY</sequence>
<feature type="compositionally biased region" description="Pro residues" evidence="2">
    <location>
        <begin position="190"/>
        <end position="200"/>
    </location>
</feature>
<proteinExistence type="predicted"/>
<feature type="region of interest" description="Disordered" evidence="2">
    <location>
        <begin position="162"/>
        <end position="361"/>
    </location>
</feature>
<comment type="caution">
    <text evidence="3">The sequence shown here is derived from an EMBL/GenBank/DDBJ whole genome shotgun (WGS) entry which is preliminary data.</text>
</comment>
<name>A0AAN6LVG5_9PLEO</name>
<feature type="compositionally biased region" description="Low complexity" evidence="2">
    <location>
        <begin position="338"/>
        <end position="348"/>
    </location>
</feature>
<protein>
    <submittedName>
        <fullName evidence="3">Uncharacterized protein</fullName>
    </submittedName>
</protein>
<evidence type="ECO:0000313" key="4">
    <source>
        <dbReference type="Proteomes" id="UP001280581"/>
    </source>
</evidence>
<feature type="compositionally biased region" description="Low complexity" evidence="2">
    <location>
        <begin position="172"/>
        <end position="189"/>
    </location>
</feature>
<evidence type="ECO:0000256" key="2">
    <source>
        <dbReference type="SAM" id="MobiDB-lite"/>
    </source>
</evidence>
<gene>
    <name evidence="3" type="ORF">GRF29_96g1237872</name>
</gene>
<feature type="compositionally biased region" description="Low complexity" evidence="2">
    <location>
        <begin position="201"/>
        <end position="211"/>
    </location>
</feature>
<accession>A0AAN6LVG5</accession>
<dbReference type="Proteomes" id="UP001280581">
    <property type="component" value="Unassembled WGS sequence"/>
</dbReference>